<dbReference type="Pfam" id="PF13639">
    <property type="entry name" value="zf-RING_2"/>
    <property type="match status" value="1"/>
</dbReference>
<sequence>MTSVSELFYQRRSRVGRAVADLGIEPSISDRNLHRGSYNRRHHNNYNHHQEHQGRHDFDGFDRLRRLSPHVRDQPCHRLSSSSGSQERASVWLNQSTSQIVPSNVINTESLGSTSIQRLTRNERLPGTVLLARARLLERLRGVSLSENRRNGRASFGIYNREYTFGDGLRVREEADRGTDISSRRSGSDSPFTDSTLQMERIALEQDSSKKKPPGLAQEALEGLRLELFSHLEEGAKREVSLSLDCSICLESFVEGDELIRLPCEHRFHSICLDPWVRTCGDCPYCRRDIAVNGCPS</sequence>
<dbReference type="SUPFAM" id="SSF57850">
    <property type="entry name" value="RING/U-box"/>
    <property type="match status" value="1"/>
</dbReference>
<protein>
    <submittedName>
        <fullName evidence="7">Uncharacterized protein LOC105108889</fullName>
    </submittedName>
</protein>
<dbReference type="PROSITE" id="PS50089">
    <property type="entry name" value="ZF_RING_2"/>
    <property type="match status" value="1"/>
</dbReference>
<evidence type="ECO:0000256" key="1">
    <source>
        <dbReference type="ARBA" id="ARBA00022723"/>
    </source>
</evidence>
<feature type="domain" description="RING-type" evidence="6">
    <location>
        <begin position="246"/>
        <end position="287"/>
    </location>
</feature>
<dbReference type="InterPro" id="IPR051834">
    <property type="entry name" value="RING_finger_E3_ligase"/>
</dbReference>
<dbReference type="GO" id="GO:0061630">
    <property type="term" value="F:ubiquitin protein ligase activity"/>
    <property type="evidence" value="ECO:0007669"/>
    <property type="project" value="TreeGrafter"/>
</dbReference>
<dbReference type="InterPro" id="IPR001841">
    <property type="entry name" value="Znf_RING"/>
</dbReference>
<dbReference type="PANTHER" id="PTHR45931:SF3">
    <property type="entry name" value="RING ZINC FINGER-CONTAINING PROTEIN"/>
    <property type="match status" value="1"/>
</dbReference>
<feature type="compositionally biased region" description="Basic and acidic residues" evidence="5">
    <location>
        <begin position="174"/>
        <end position="187"/>
    </location>
</feature>
<proteinExistence type="predicted"/>
<evidence type="ECO:0000256" key="3">
    <source>
        <dbReference type="ARBA" id="ARBA00022833"/>
    </source>
</evidence>
<accession>A0A2P2M5K0</accession>
<reference evidence="7" key="1">
    <citation type="submission" date="2018-02" db="EMBL/GenBank/DDBJ databases">
        <title>Rhizophora mucronata_Transcriptome.</title>
        <authorList>
            <person name="Meera S.P."/>
            <person name="Sreeshan A."/>
            <person name="Augustine A."/>
        </authorList>
    </citation>
    <scope>NUCLEOTIDE SEQUENCE</scope>
    <source>
        <tissue evidence="7">Leaf</tissue>
    </source>
</reference>
<keyword evidence="1" id="KW-0479">Metal-binding</keyword>
<dbReference type="GO" id="GO:0008270">
    <property type="term" value="F:zinc ion binding"/>
    <property type="evidence" value="ECO:0007669"/>
    <property type="project" value="UniProtKB-KW"/>
</dbReference>
<keyword evidence="3" id="KW-0862">Zinc</keyword>
<dbReference type="GO" id="GO:0006511">
    <property type="term" value="P:ubiquitin-dependent protein catabolic process"/>
    <property type="evidence" value="ECO:0007669"/>
    <property type="project" value="TreeGrafter"/>
</dbReference>
<evidence type="ECO:0000259" key="6">
    <source>
        <dbReference type="PROSITE" id="PS50089"/>
    </source>
</evidence>
<dbReference type="AlphaFoldDB" id="A0A2P2M5K0"/>
<dbReference type="PANTHER" id="PTHR45931">
    <property type="entry name" value="SI:CH211-59O9.10"/>
    <property type="match status" value="1"/>
</dbReference>
<evidence type="ECO:0000256" key="2">
    <source>
        <dbReference type="ARBA" id="ARBA00022771"/>
    </source>
</evidence>
<dbReference type="InterPro" id="IPR013083">
    <property type="entry name" value="Znf_RING/FYVE/PHD"/>
</dbReference>
<dbReference type="GO" id="GO:0005634">
    <property type="term" value="C:nucleus"/>
    <property type="evidence" value="ECO:0007669"/>
    <property type="project" value="TreeGrafter"/>
</dbReference>
<organism evidence="7">
    <name type="scientific">Rhizophora mucronata</name>
    <name type="common">Asiatic mangrove</name>
    <dbReference type="NCBI Taxonomy" id="61149"/>
    <lineage>
        <taxon>Eukaryota</taxon>
        <taxon>Viridiplantae</taxon>
        <taxon>Streptophyta</taxon>
        <taxon>Embryophyta</taxon>
        <taxon>Tracheophyta</taxon>
        <taxon>Spermatophyta</taxon>
        <taxon>Magnoliopsida</taxon>
        <taxon>eudicotyledons</taxon>
        <taxon>Gunneridae</taxon>
        <taxon>Pentapetalae</taxon>
        <taxon>rosids</taxon>
        <taxon>fabids</taxon>
        <taxon>Malpighiales</taxon>
        <taxon>Rhizophoraceae</taxon>
        <taxon>Rhizophora</taxon>
    </lineage>
</organism>
<dbReference type="SMART" id="SM00184">
    <property type="entry name" value="RING"/>
    <property type="match status" value="1"/>
</dbReference>
<feature type="region of interest" description="Disordered" evidence="5">
    <location>
        <begin position="174"/>
        <end position="195"/>
    </location>
</feature>
<dbReference type="Gene3D" id="3.30.40.10">
    <property type="entry name" value="Zinc/RING finger domain, C3HC4 (zinc finger)"/>
    <property type="match status" value="1"/>
</dbReference>
<evidence type="ECO:0000256" key="5">
    <source>
        <dbReference type="SAM" id="MobiDB-lite"/>
    </source>
</evidence>
<dbReference type="EMBL" id="GGEC01045017">
    <property type="protein sequence ID" value="MBX25501.1"/>
    <property type="molecule type" value="Transcribed_RNA"/>
</dbReference>
<name>A0A2P2M5K0_RHIMU</name>
<evidence type="ECO:0000256" key="4">
    <source>
        <dbReference type="PROSITE-ProRule" id="PRU00175"/>
    </source>
</evidence>
<evidence type="ECO:0000313" key="7">
    <source>
        <dbReference type="EMBL" id="MBX25501.1"/>
    </source>
</evidence>
<keyword evidence="2 4" id="KW-0863">Zinc-finger</keyword>